<keyword evidence="2" id="KW-1185">Reference proteome</keyword>
<sequence length="297" mass="35249">MFRYSEVPNENISREFCGYQVTIEARAQFMQTQPFNLATPSYSYVKTVNVITLNQYLDKDRGKMAYYPANDIIDILLVMVCQVPPYHITLNQDLNEQDRQQRVQLCQWARNQIRNEPNFFQFVMFSDQSTFNSIGHLNRHNSHYWSAINPHWMQQIDNKHRWNINVSCGIINGNLIGPYFFYGNVNSESYWNLIENELSILLEHVDMNTRYRMWLQQGGAPPHYARIVQNFLNDRFPNRWIGRGGPIAWPRRSPDLTSLDFYLWGYLKYTVYKERPTTANDMRMRIRNACANIPGMF</sequence>
<dbReference type="GO" id="GO:0003676">
    <property type="term" value="F:nucleic acid binding"/>
    <property type="evidence" value="ECO:0007669"/>
    <property type="project" value="InterPro"/>
</dbReference>
<protein>
    <recommendedName>
        <fullName evidence="3">Tc1-like transposase DDE domain-containing protein</fullName>
    </recommendedName>
</protein>
<comment type="caution">
    <text evidence="1">The sequence shown here is derived from an EMBL/GenBank/DDBJ whole genome shotgun (WGS) entry which is preliminary data.</text>
</comment>
<dbReference type="EMBL" id="NNAY01003855">
    <property type="protein sequence ID" value="OXU18758.1"/>
    <property type="molecule type" value="Genomic_DNA"/>
</dbReference>
<accession>A0A232EKA9</accession>
<evidence type="ECO:0000313" key="1">
    <source>
        <dbReference type="EMBL" id="OXU18758.1"/>
    </source>
</evidence>
<name>A0A232EKA9_9HYME</name>
<dbReference type="PANTHER" id="PTHR47326:SF1">
    <property type="entry name" value="HTH PSQ-TYPE DOMAIN-CONTAINING PROTEIN"/>
    <property type="match status" value="1"/>
</dbReference>
<organism evidence="1 2">
    <name type="scientific">Trichomalopsis sarcophagae</name>
    <dbReference type="NCBI Taxonomy" id="543379"/>
    <lineage>
        <taxon>Eukaryota</taxon>
        <taxon>Metazoa</taxon>
        <taxon>Ecdysozoa</taxon>
        <taxon>Arthropoda</taxon>
        <taxon>Hexapoda</taxon>
        <taxon>Insecta</taxon>
        <taxon>Pterygota</taxon>
        <taxon>Neoptera</taxon>
        <taxon>Endopterygota</taxon>
        <taxon>Hymenoptera</taxon>
        <taxon>Apocrita</taxon>
        <taxon>Proctotrupomorpha</taxon>
        <taxon>Chalcidoidea</taxon>
        <taxon>Pteromalidae</taxon>
        <taxon>Pteromalinae</taxon>
        <taxon>Trichomalopsis</taxon>
    </lineage>
</organism>
<dbReference type="Gene3D" id="3.30.420.10">
    <property type="entry name" value="Ribonuclease H-like superfamily/Ribonuclease H"/>
    <property type="match status" value="1"/>
</dbReference>
<dbReference type="STRING" id="543379.A0A232EKA9"/>
<proteinExistence type="predicted"/>
<dbReference type="Proteomes" id="UP000215335">
    <property type="component" value="Unassembled WGS sequence"/>
</dbReference>
<dbReference type="InterPro" id="IPR036397">
    <property type="entry name" value="RNaseH_sf"/>
</dbReference>
<dbReference type="AlphaFoldDB" id="A0A232EKA9"/>
<evidence type="ECO:0000313" key="2">
    <source>
        <dbReference type="Proteomes" id="UP000215335"/>
    </source>
</evidence>
<dbReference type="PANTHER" id="PTHR47326">
    <property type="entry name" value="TRANSPOSABLE ELEMENT TC3 TRANSPOSASE-LIKE PROTEIN"/>
    <property type="match status" value="1"/>
</dbReference>
<evidence type="ECO:0008006" key="3">
    <source>
        <dbReference type="Google" id="ProtNLM"/>
    </source>
</evidence>
<gene>
    <name evidence="1" type="ORF">TSAR_014539</name>
</gene>
<reference evidence="1 2" key="1">
    <citation type="journal article" date="2017" name="Curr. Biol.">
        <title>The Evolution of Venom by Co-option of Single-Copy Genes.</title>
        <authorList>
            <person name="Martinson E.O."/>
            <person name="Mrinalini"/>
            <person name="Kelkar Y.D."/>
            <person name="Chang C.H."/>
            <person name="Werren J.H."/>
        </authorList>
    </citation>
    <scope>NUCLEOTIDE SEQUENCE [LARGE SCALE GENOMIC DNA]</scope>
    <source>
        <strain evidence="1 2">Alberta</strain>
        <tissue evidence="1">Whole body</tissue>
    </source>
</reference>